<dbReference type="Proteomes" id="UP000663832">
    <property type="component" value="Unassembled WGS sequence"/>
</dbReference>
<dbReference type="EMBL" id="CAJNOM010001769">
    <property type="protein sequence ID" value="CAF1618504.1"/>
    <property type="molecule type" value="Genomic_DNA"/>
</dbReference>
<comment type="caution">
    <text evidence="2">The sequence shown here is derived from an EMBL/GenBank/DDBJ whole genome shotgun (WGS) entry which is preliminary data.</text>
</comment>
<evidence type="ECO:0000313" key="2">
    <source>
        <dbReference type="EMBL" id="CAF1618539.1"/>
    </source>
</evidence>
<evidence type="ECO:0000313" key="3">
    <source>
        <dbReference type="Proteomes" id="UP000663832"/>
    </source>
</evidence>
<evidence type="ECO:0000313" key="1">
    <source>
        <dbReference type="EMBL" id="CAF1618504.1"/>
    </source>
</evidence>
<keyword evidence="3" id="KW-1185">Reference proteome</keyword>
<gene>
    <name evidence="1" type="ORF">QVE165_LOCUS55251</name>
    <name evidence="2" type="ORF">QVE165_LOCUS55259</name>
</gene>
<accession>A0A816C5D1</accession>
<dbReference type="EMBL" id="CAJNOM010001770">
    <property type="protein sequence ID" value="CAF1618539.1"/>
    <property type="molecule type" value="Genomic_DNA"/>
</dbReference>
<dbReference type="OrthoDB" id="10101976at2759"/>
<dbReference type="AlphaFoldDB" id="A0A816C5D1"/>
<sequence>MIASNNWTIHQIINNLAYFHLQSPEKSIRILRNCIRSCETRSPIILNCSSRQQILPIIPELNDFDEFYPLLANVSYEQLSDKELEFRTNYHYQGRTIDISFNRDDIEMGRKIQKLLNFYSQKWHIDQDVLIVNLKRLLFSLSAFTLNDFLLKHQQQLCQLSIEEWFIALEFYLQMNGLYTNIVL</sequence>
<organism evidence="2 3">
    <name type="scientific">Adineta steineri</name>
    <dbReference type="NCBI Taxonomy" id="433720"/>
    <lineage>
        <taxon>Eukaryota</taxon>
        <taxon>Metazoa</taxon>
        <taxon>Spiralia</taxon>
        <taxon>Gnathifera</taxon>
        <taxon>Rotifera</taxon>
        <taxon>Eurotatoria</taxon>
        <taxon>Bdelloidea</taxon>
        <taxon>Adinetida</taxon>
        <taxon>Adinetidae</taxon>
        <taxon>Adineta</taxon>
    </lineage>
</organism>
<name>A0A816C5D1_9BILA</name>
<protein>
    <submittedName>
        <fullName evidence="2">Uncharacterized protein</fullName>
    </submittedName>
</protein>
<proteinExistence type="predicted"/>
<reference evidence="2" key="1">
    <citation type="submission" date="2021-02" db="EMBL/GenBank/DDBJ databases">
        <authorList>
            <person name="Nowell W R."/>
        </authorList>
    </citation>
    <scope>NUCLEOTIDE SEQUENCE</scope>
</reference>